<name>A0A388TM90_9BACT</name>
<proteinExistence type="predicted"/>
<protein>
    <submittedName>
        <fullName evidence="1">Uncharacterized protein</fullName>
    </submittedName>
</protein>
<comment type="caution">
    <text evidence="1">The sequence shown here is derived from an EMBL/GenBank/DDBJ whole genome shotgun (WGS) entry which is preliminary data.</text>
</comment>
<accession>A0A388TM90</accession>
<dbReference type="Proteomes" id="UP000282196">
    <property type="component" value="Unassembled WGS sequence"/>
</dbReference>
<evidence type="ECO:0000313" key="2">
    <source>
        <dbReference type="Proteomes" id="UP000282196"/>
    </source>
</evidence>
<sequence>RQIKTLKDYERSLALLQKNKTLNQKLSNYLYTFSLALPEQVYFTELRYAEQELKLDGFCPGDKELKALQKALKTETGLKPELARLSKDTAINFSLVTDLKKLLEKELKNAAAKK</sequence>
<dbReference type="EMBL" id="BGZP01000029">
    <property type="protein sequence ID" value="GBR77694.1"/>
    <property type="molecule type" value="Genomic_DNA"/>
</dbReference>
<dbReference type="AlphaFoldDB" id="A0A388TM90"/>
<feature type="non-terminal residue" evidence="1">
    <location>
        <position position="1"/>
    </location>
</feature>
<keyword evidence="2" id="KW-1185">Reference proteome</keyword>
<evidence type="ECO:0000313" key="1">
    <source>
        <dbReference type="EMBL" id="GBR77694.1"/>
    </source>
</evidence>
<organism evidence="1 2">
    <name type="scientific">Candidatus Termititenax dinenymphae</name>
    <dbReference type="NCBI Taxonomy" id="2218523"/>
    <lineage>
        <taxon>Bacteria</taxon>
        <taxon>Bacillati</taxon>
        <taxon>Candidatus Margulisiibacteriota</taxon>
        <taxon>Candidatus Termititenacia</taxon>
        <taxon>Candidatus Termititenacales</taxon>
        <taxon>Candidatus Termititenacaceae</taxon>
        <taxon>Candidatus Termititenax</taxon>
    </lineage>
</organism>
<gene>
    <name evidence="1" type="ORF">RDn1_353</name>
</gene>
<reference evidence="1 2" key="1">
    <citation type="journal article" date="2019" name="ISME J.">
        <title>Genome analyses of uncultured TG2/ZB3 bacteria in 'Margulisbacteria' specifically attached to ectosymbiotic spirochetes of protists in the termite gut.</title>
        <authorList>
            <person name="Utami Y.D."/>
            <person name="Kuwahara H."/>
            <person name="Igai K."/>
            <person name="Murakami T."/>
            <person name="Sugaya K."/>
            <person name="Morikawa T."/>
            <person name="Nagura Y."/>
            <person name="Yuki M."/>
            <person name="Deevong P."/>
            <person name="Inoue T."/>
            <person name="Kihara K."/>
            <person name="Lo N."/>
            <person name="Yamada A."/>
            <person name="Ohkuma M."/>
            <person name="Hongoh Y."/>
        </authorList>
    </citation>
    <scope>NUCLEOTIDE SEQUENCE [LARGE SCALE GENOMIC DNA]</scope>
    <source>
        <strain evidence="1">RsDinE6-01</strain>
    </source>
</reference>